<dbReference type="PROSITE" id="PS00794">
    <property type="entry name" value="HPPK"/>
    <property type="match status" value="1"/>
</dbReference>
<sequence>MGGVYIGLGSNLDNPEQQLSNALEAMAALPQTRVLRCSSFYLSAPVGPGDQPDYINAVAELETALEAEALLDHLQAIEARHGRERSVRWGARTLDLDILLFGRETINSQRLQVPHPRIGERNFVLLPLAELEPRLTLPEGESIQELLRHCPPNRLEKLG</sequence>
<name>A0ABX4HXU6_9GAMM</name>
<dbReference type="InterPro" id="IPR035907">
    <property type="entry name" value="Hppk_sf"/>
</dbReference>
<dbReference type="PANTHER" id="PTHR43071:SF1">
    <property type="entry name" value="2-AMINO-4-HYDROXY-6-HYDROXYMETHYLDIHYDROPTERIDINE PYROPHOSPHOKINASE"/>
    <property type="match status" value="1"/>
</dbReference>
<evidence type="ECO:0000256" key="1">
    <source>
        <dbReference type="ARBA" id="ARBA00005051"/>
    </source>
</evidence>
<comment type="function">
    <text evidence="10">Catalyzes the transfer of pyrophosphate from adenosine triphosphate (ATP) to 6-hydroxymethyl-7,8-dihydropterin, an enzymatic step in folate biosynthesis pathway.</text>
</comment>
<reference evidence="14" key="1">
    <citation type="submission" date="2017-08" db="EMBL/GenBank/DDBJ databases">
        <title>Microbulbifer marisrubri sp. nov., a halophilic alphaproteobacterium isolated from marine sediment of the Yellow Sea, China.</title>
        <authorList>
            <person name="Zhang G."/>
            <person name="Xiong Q."/>
        </authorList>
    </citation>
    <scope>NUCLEOTIDE SEQUENCE [LARGE SCALE GENOMIC DNA]</scope>
    <source>
        <strain evidence="14">WRN-8</strain>
    </source>
</reference>
<keyword evidence="6" id="KW-0547">Nucleotide-binding</keyword>
<dbReference type="InterPro" id="IPR000550">
    <property type="entry name" value="Hppk"/>
</dbReference>
<organism evidence="14 15">
    <name type="scientific">Microbulbifer flavimaris</name>
    <dbReference type="NCBI Taxonomy" id="1781068"/>
    <lineage>
        <taxon>Bacteria</taxon>
        <taxon>Pseudomonadati</taxon>
        <taxon>Pseudomonadota</taxon>
        <taxon>Gammaproteobacteria</taxon>
        <taxon>Cellvibrionales</taxon>
        <taxon>Microbulbiferaceae</taxon>
        <taxon>Microbulbifer</taxon>
    </lineage>
</organism>
<evidence type="ECO:0000256" key="7">
    <source>
        <dbReference type="ARBA" id="ARBA00022777"/>
    </source>
</evidence>
<keyword evidence="8" id="KW-0067">ATP-binding</keyword>
<evidence type="ECO:0000256" key="4">
    <source>
        <dbReference type="ARBA" id="ARBA00016218"/>
    </source>
</evidence>
<evidence type="ECO:0000256" key="12">
    <source>
        <dbReference type="ARBA" id="ARBA00033413"/>
    </source>
</evidence>
<dbReference type="EC" id="2.7.6.3" evidence="3"/>
<dbReference type="Pfam" id="PF01288">
    <property type="entry name" value="HPPK"/>
    <property type="match status" value="1"/>
</dbReference>
<evidence type="ECO:0000259" key="13">
    <source>
        <dbReference type="PROSITE" id="PS00794"/>
    </source>
</evidence>
<evidence type="ECO:0000256" key="8">
    <source>
        <dbReference type="ARBA" id="ARBA00022840"/>
    </source>
</evidence>
<comment type="pathway">
    <text evidence="1">Cofactor biosynthesis; tetrahydrofolate biosynthesis; 2-amino-4-hydroxy-6-hydroxymethyl-7,8-dihydropteridine diphosphate from 7,8-dihydroneopterin triphosphate: step 4/4.</text>
</comment>
<protein>
    <recommendedName>
        <fullName evidence="4">2-amino-4-hydroxy-6-hydroxymethyldihydropteridine pyrophosphokinase</fullName>
        <ecNumber evidence="3">2.7.6.3</ecNumber>
    </recommendedName>
    <alternativeName>
        <fullName evidence="11">6-hydroxymethyl-7,8-dihydropterin pyrophosphokinase</fullName>
    </alternativeName>
    <alternativeName>
        <fullName evidence="12">7,8-dihydro-6-hydroxymethylpterin-pyrophosphokinase</fullName>
    </alternativeName>
</protein>
<dbReference type="Proteomes" id="UP000218427">
    <property type="component" value="Unassembled WGS sequence"/>
</dbReference>
<evidence type="ECO:0000256" key="9">
    <source>
        <dbReference type="ARBA" id="ARBA00022909"/>
    </source>
</evidence>
<gene>
    <name evidence="14" type="primary">folK</name>
    <name evidence="14" type="ORF">AWR36_011930</name>
</gene>
<comment type="caution">
    <text evidence="14">The sequence shown here is derived from an EMBL/GenBank/DDBJ whole genome shotgun (WGS) entry which is preliminary data.</text>
</comment>
<proteinExistence type="inferred from homology"/>
<dbReference type="Gene3D" id="3.30.70.560">
    <property type="entry name" value="7,8-Dihydro-6-hydroxymethylpterin-pyrophosphokinase HPPK"/>
    <property type="match status" value="1"/>
</dbReference>
<accession>A0ABX4HXU6</accession>
<evidence type="ECO:0000256" key="5">
    <source>
        <dbReference type="ARBA" id="ARBA00022679"/>
    </source>
</evidence>
<evidence type="ECO:0000256" key="10">
    <source>
        <dbReference type="ARBA" id="ARBA00029409"/>
    </source>
</evidence>
<feature type="domain" description="7,8-dihydro-6-hydroxymethylpterin-pyrophosphokinase" evidence="13">
    <location>
        <begin position="88"/>
        <end position="99"/>
    </location>
</feature>
<dbReference type="EMBL" id="LRFG02000004">
    <property type="protein sequence ID" value="PCO04891.1"/>
    <property type="molecule type" value="Genomic_DNA"/>
</dbReference>
<dbReference type="RefSeq" id="WP_082679595.1">
    <property type="nucleotide sequence ID" value="NZ_LRFG02000004.1"/>
</dbReference>
<dbReference type="CDD" id="cd00483">
    <property type="entry name" value="HPPK"/>
    <property type="match status" value="1"/>
</dbReference>
<dbReference type="PANTHER" id="PTHR43071">
    <property type="entry name" value="2-AMINO-4-HYDROXY-6-HYDROXYMETHYLDIHYDROPTERIDINE PYROPHOSPHOKINASE"/>
    <property type="match status" value="1"/>
</dbReference>
<keyword evidence="9" id="KW-0289">Folate biosynthesis</keyword>
<evidence type="ECO:0000313" key="15">
    <source>
        <dbReference type="Proteomes" id="UP000218427"/>
    </source>
</evidence>
<evidence type="ECO:0000256" key="6">
    <source>
        <dbReference type="ARBA" id="ARBA00022741"/>
    </source>
</evidence>
<evidence type="ECO:0000256" key="3">
    <source>
        <dbReference type="ARBA" id="ARBA00013253"/>
    </source>
</evidence>
<dbReference type="SUPFAM" id="SSF55083">
    <property type="entry name" value="6-hydroxymethyl-7,8-dihydropterin pyrophosphokinase, HPPK"/>
    <property type="match status" value="1"/>
</dbReference>
<dbReference type="NCBIfam" id="TIGR01498">
    <property type="entry name" value="folK"/>
    <property type="match status" value="1"/>
</dbReference>
<evidence type="ECO:0000256" key="2">
    <source>
        <dbReference type="ARBA" id="ARBA00005810"/>
    </source>
</evidence>
<keyword evidence="15" id="KW-1185">Reference proteome</keyword>
<keyword evidence="7" id="KW-0418">Kinase</keyword>
<comment type="similarity">
    <text evidence="2">Belongs to the HPPK family.</text>
</comment>
<keyword evidence="5" id="KW-0808">Transferase</keyword>
<evidence type="ECO:0000256" key="11">
    <source>
        <dbReference type="ARBA" id="ARBA00029766"/>
    </source>
</evidence>
<evidence type="ECO:0000313" key="14">
    <source>
        <dbReference type="EMBL" id="PCO04891.1"/>
    </source>
</evidence>